<comment type="similarity">
    <text evidence="2">Belongs to the glycosyl hydrolase 3 family.</text>
</comment>
<feature type="region of interest" description="Disordered" evidence="6">
    <location>
        <begin position="23"/>
        <end position="66"/>
    </location>
</feature>
<keyword evidence="10" id="KW-1185">Reference proteome</keyword>
<dbReference type="InterPro" id="IPR036962">
    <property type="entry name" value="Glyco_hydro_3_N_sf"/>
</dbReference>
<dbReference type="RefSeq" id="WP_260074125.1">
    <property type="nucleotide sequence ID" value="NZ_JALXMO010000064.1"/>
</dbReference>
<evidence type="ECO:0000313" key="9">
    <source>
        <dbReference type="EMBL" id="MCT1608036.1"/>
    </source>
</evidence>
<keyword evidence="7" id="KW-0732">Signal</keyword>
<comment type="catalytic activity">
    <reaction evidence="1">
        <text>Hydrolysis of terminal non-reducing N-acetyl-D-hexosamine residues in N-acetyl-beta-D-hexosaminides.</text>
        <dbReference type="EC" id="3.2.1.52"/>
    </reaction>
</comment>
<organism evidence="9 10">
    <name type="scientific">Nesterenkonia massiliensis</name>
    <dbReference type="NCBI Taxonomy" id="1232429"/>
    <lineage>
        <taxon>Bacteria</taxon>
        <taxon>Bacillati</taxon>
        <taxon>Actinomycetota</taxon>
        <taxon>Actinomycetes</taxon>
        <taxon>Micrococcales</taxon>
        <taxon>Micrococcaceae</taxon>
        <taxon>Nesterenkonia</taxon>
    </lineage>
</organism>
<dbReference type="Proteomes" id="UP001205046">
    <property type="component" value="Unassembled WGS sequence"/>
</dbReference>
<dbReference type="InterPro" id="IPR050226">
    <property type="entry name" value="NagZ_Beta-hexosaminidase"/>
</dbReference>
<protein>
    <recommendedName>
        <fullName evidence="3">beta-N-acetylhexosaminidase</fullName>
        <ecNumber evidence="3">3.2.1.52</ecNumber>
    </recommendedName>
</protein>
<evidence type="ECO:0000256" key="1">
    <source>
        <dbReference type="ARBA" id="ARBA00001231"/>
    </source>
</evidence>
<proteinExistence type="inferred from homology"/>
<feature type="domain" description="Glycoside hydrolase family 3 N-terminal" evidence="8">
    <location>
        <begin position="105"/>
        <end position="417"/>
    </location>
</feature>
<sequence>MNSSPRRVLILALAVSLFASSCATDDAGPDGSGNGGAGSESSAGQQSSSAEEDAQAEHDAAVDEARQAREAALAGPGEEHYEQAAGIVAQMSLQQQAGQVLIGEYQGNDVESAAAQIQQLHLGGVILMGHNIPGGTSSVDTEALTGQLQVLAAADPQREVPPILSVDQEGGLVTRVGAPVTEWPTPMAYGAAYAADPERGLRLTRAGHQHMGRDLMDLGFTVSFAPNADVTIGAADPTIGSRSLSGDPEAVGNLAVAGIRGLAEGGLAGSVKHFPGHGSVTDDSHYTLPVQQADLEQLRSRDWVPFAQAVEAGVPMVMMGHIEVPALDPGVPSSLSAVAYEEIRSMGHKGVIVTDAMNMAATYGGGDQAAVSALAAGADLLLMPTSVPGAHAALVEAVESGELPAERLSEAAERVIALVLWQQDLAAGELAAGPDVPMPEILREEDRGNDDGAADLEAFSSAEAADVLLGQAVTVVEGQCEAPLVTDSIQIYGGTEQDRARLAAAAERAGISTGAGPVVTLLGGMTPGTGDVVVALDRPESLASSTAGTKIALYGRTPESFDALLRVLAGEAAPGGLPVSVGEYRQGHSGC</sequence>
<evidence type="ECO:0000256" key="6">
    <source>
        <dbReference type="SAM" id="MobiDB-lite"/>
    </source>
</evidence>
<evidence type="ECO:0000256" key="3">
    <source>
        <dbReference type="ARBA" id="ARBA00012663"/>
    </source>
</evidence>
<evidence type="ECO:0000256" key="7">
    <source>
        <dbReference type="SAM" id="SignalP"/>
    </source>
</evidence>
<evidence type="ECO:0000256" key="2">
    <source>
        <dbReference type="ARBA" id="ARBA00005336"/>
    </source>
</evidence>
<reference evidence="9 10" key="1">
    <citation type="submission" date="2022-04" db="EMBL/GenBank/DDBJ databases">
        <title>Human microbiome associated bacterial genomes.</title>
        <authorList>
            <person name="Sandstrom S."/>
            <person name="Salamzade R."/>
            <person name="Kalan L.R."/>
        </authorList>
    </citation>
    <scope>NUCLEOTIDE SEQUENCE [LARGE SCALE GENOMIC DNA]</scope>
    <source>
        <strain evidence="10">p3-SID767</strain>
    </source>
</reference>
<name>A0ABT2HTQ9_9MICC</name>
<dbReference type="PANTHER" id="PTHR30480">
    <property type="entry name" value="BETA-HEXOSAMINIDASE-RELATED"/>
    <property type="match status" value="1"/>
</dbReference>
<evidence type="ECO:0000256" key="4">
    <source>
        <dbReference type="ARBA" id="ARBA00022801"/>
    </source>
</evidence>
<evidence type="ECO:0000313" key="10">
    <source>
        <dbReference type="Proteomes" id="UP001205046"/>
    </source>
</evidence>
<dbReference type="EMBL" id="JALXMO010000064">
    <property type="protein sequence ID" value="MCT1608036.1"/>
    <property type="molecule type" value="Genomic_DNA"/>
</dbReference>
<feature type="signal peptide" evidence="7">
    <location>
        <begin position="1"/>
        <end position="23"/>
    </location>
</feature>
<dbReference type="EC" id="3.2.1.52" evidence="3"/>
<dbReference type="PROSITE" id="PS51257">
    <property type="entry name" value="PROKAR_LIPOPROTEIN"/>
    <property type="match status" value="1"/>
</dbReference>
<dbReference type="Pfam" id="PF00933">
    <property type="entry name" value="Glyco_hydro_3"/>
    <property type="match status" value="1"/>
</dbReference>
<feature type="chain" id="PRO_5046546741" description="beta-N-acetylhexosaminidase" evidence="7">
    <location>
        <begin position="24"/>
        <end position="591"/>
    </location>
</feature>
<comment type="caution">
    <text evidence="9">The sequence shown here is derived from an EMBL/GenBank/DDBJ whole genome shotgun (WGS) entry which is preliminary data.</text>
</comment>
<keyword evidence="4" id="KW-0378">Hydrolase</keyword>
<dbReference type="InterPro" id="IPR017853">
    <property type="entry name" value="GH"/>
</dbReference>
<feature type="compositionally biased region" description="Basic and acidic residues" evidence="6">
    <location>
        <begin position="55"/>
        <end position="66"/>
    </location>
</feature>
<feature type="compositionally biased region" description="Low complexity" evidence="6">
    <location>
        <begin position="39"/>
        <end position="49"/>
    </location>
</feature>
<dbReference type="PANTHER" id="PTHR30480:SF13">
    <property type="entry name" value="BETA-HEXOSAMINIDASE"/>
    <property type="match status" value="1"/>
</dbReference>
<dbReference type="SUPFAM" id="SSF51445">
    <property type="entry name" value="(Trans)glycosidases"/>
    <property type="match status" value="1"/>
</dbReference>
<evidence type="ECO:0000256" key="5">
    <source>
        <dbReference type="ARBA" id="ARBA00023295"/>
    </source>
</evidence>
<gene>
    <name evidence="9" type="ORF">M3B43_12080</name>
</gene>
<accession>A0ABT2HTQ9</accession>
<evidence type="ECO:0000259" key="8">
    <source>
        <dbReference type="Pfam" id="PF00933"/>
    </source>
</evidence>
<keyword evidence="5" id="KW-0326">Glycosidase</keyword>
<dbReference type="Gene3D" id="3.20.20.300">
    <property type="entry name" value="Glycoside hydrolase, family 3, N-terminal domain"/>
    <property type="match status" value="1"/>
</dbReference>
<dbReference type="InterPro" id="IPR001764">
    <property type="entry name" value="Glyco_hydro_3_N"/>
</dbReference>